<dbReference type="HOGENOM" id="CLU_1409561_0_0_1"/>
<sequence length="193" mass="22059">MLEMLRLVDKGSEDEVIWAGSLRYIGIWRYAMETWDNQIACFVSKPRRNFGIEEAHEEVIIWGVEGGGEGQRSNDKAKPRLPASTWSAVNIFMFLDLFNIPNAEQAYTNALKLSRPEAWSLVTGAQTGIKQLGELELKPPCRVTEDINLIIKATAEYGEEENEKRSVGLEMFWIKRRVISLSWAYLKDGFNSR</sequence>
<evidence type="ECO:0000313" key="1">
    <source>
        <dbReference type="EMBL" id="ESZ96046.1"/>
    </source>
</evidence>
<dbReference type="AlphaFoldDB" id="W9CJJ9"/>
<keyword evidence="2" id="KW-1185">Reference proteome</keyword>
<dbReference type="OrthoDB" id="2094832at2759"/>
<name>W9CJJ9_SCLBF</name>
<comment type="caution">
    <text evidence="1">The sequence shown here is derived from an EMBL/GenBank/DDBJ whole genome shotgun (WGS) entry which is preliminary data.</text>
</comment>
<dbReference type="EMBL" id="AYSA01000155">
    <property type="protein sequence ID" value="ESZ96046.1"/>
    <property type="molecule type" value="Genomic_DNA"/>
</dbReference>
<evidence type="ECO:0000313" key="2">
    <source>
        <dbReference type="Proteomes" id="UP000019487"/>
    </source>
</evidence>
<reference evidence="1 2" key="1">
    <citation type="journal article" date="2014" name="Genome Announc.">
        <title>Draft genome sequence of Sclerotinia borealis, a psychrophilic plant pathogenic fungus.</title>
        <authorList>
            <person name="Mardanov A.V."/>
            <person name="Beletsky A.V."/>
            <person name="Kadnikov V.V."/>
            <person name="Ignatov A.N."/>
            <person name="Ravin N.V."/>
        </authorList>
    </citation>
    <scope>NUCLEOTIDE SEQUENCE [LARGE SCALE GENOMIC DNA]</scope>
    <source>
        <strain evidence="2">F-4157</strain>
    </source>
</reference>
<proteinExistence type="predicted"/>
<dbReference type="Proteomes" id="UP000019487">
    <property type="component" value="Unassembled WGS sequence"/>
</dbReference>
<accession>W9CJJ9</accession>
<organism evidence="1 2">
    <name type="scientific">Sclerotinia borealis (strain F-4128)</name>
    <dbReference type="NCBI Taxonomy" id="1432307"/>
    <lineage>
        <taxon>Eukaryota</taxon>
        <taxon>Fungi</taxon>
        <taxon>Dikarya</taxon>
        <taxon>Ascomycota</taxon>
        <taxon>Pezizomycotina</taxon>
        <taxon>Leotiomycetes</taxon>
        <taxon>Helotiales</taxon>
        <taxon>Sclerotiniaceae</taxon>
        <taxon>Sclerotinia</taxon>
    </lineage>
</organism>
<gene>
    <name evidence="1" type="ORF">SBOR_3523</name>
</gene>
<protein>
    <submittedName>
        <fullName evidence="1">Uncharacterized protein</fullName>
    </submittedName>
</protein>